<dbReference type="SUPFAM" id="SSF158430">
    <property type="entry name" value="Bacillus cereus metalloprotein-like"/>
    <property type="match status" value="2"/>
</dbReference>
<dbReference type="Pfam" id="PF11155">
    <property type="entry name" value="DUF2935"/>
    <property type="match status" value="2"/>
</dbReference>
<organism evidence="1">
    <name type="scientific">uncultured Eubacteriales bacterium</name>
    <dbReference type="NCBI Taxonomy" id="172733"/>
    <lineage>
        <taxon>Bacteria</taxon>
        <taxon>Bacillati</taxon>
        <taxon>Bacillota</taxon>
        <taxon>Clostridia</taxon>
        <taxon>Eubacteriales</taxon>
        <taxon>environmental samples</taxon>
    </lineage>
</organism>
<evidence type="ECO:0008006" key="2">
    <source>
        <dbReference type="Google" id="ProtNLM"/>
    </source>
</evidence>
<dbReference type="InterPro" id="IPR021328">
    <property type="entry name" value="CotB-like"/>
</dbReference>
<reference evidence="1" key="1">
    <citation type="submission" date="2016-04" db="EMBL/GenBank/DDBJ databases">
        <authorList>
            <person name="Evans L.H."/>
            <person name="Alamgir A."/>
            <person name="Owens N."/>
            <person name="Weber N.D."/>
            <person name="Virtaneva K."/>
            <person name="Barbian K."/>
            <person name="Babar A."/>
            <person name="Rosenke K."/>
        </authorList>
    </citation>
    <scope>NUCLEOTIDE SEQUENCE</scope>
    <source>
        <strain evidence="1">86</strain>
    </source>
</reference>
<dbReference type="EMBL" id="FLUN01000001">
    <property type="protein sequence ID" value="SBV97823.1"/>
    <property type="molecule type" value="Genomic_DNA"/>
</dbReference>
<dbReference type="Gene3D" id="1.20.1260.120">
    <property type="entry name" value="Protein of unknown function DUF2935"/>
    <property type="match status" value="1"/>
</dbReference>
<evidence type="ECO:0000313" key="1">
    <source>
        <dbReference type="EMBL" id="SBV97823.1"/>
    </source>
</evidence>
<sequence>MQSSERYVVFSLELHIFFSRIMKEHSLFLMAGFTPVNASFNREADRYRRGFESLLCRAVSLSDGVVRQEVLSSGEVVTPFTPLAEQQTQSFTGIPINQNITAQAEHLRPGLRAVWSPDLFRQVRSLNRTALELLDGLISLKEQILSFVLDCRMFTINYPLLLEHIIREAKLYREYVERLELDGDLDPQVMGEIEKFWNQIMMEHALFIRGLLDPSENELVETADSFAKDYARLLESSRSAQDAALAETEKFRDFKRAGVSGIEECKIRSIILPLLADHVLREANHYLRLLRE</sequence>
<accession>A0A212JEE2</accession>
<protein>
    <recommendedName>
        <fullName evidence="2">DUF2935 domain-containing protein</fullName>
    </recommendedName>
</protein>
<proteinExistence type="predicted"/>
<dbReference type="AlphaFoldDB" id="A0A212JEE2"/>
<gene>
    <name evidence="1" type="ORF">KL86CLO1_10962</name>
</gene>
<name>A0A212JEE2_9FIRM</name>